<evidence type="ECO:0000256" key="5">
    <source>
        <dbReference type="ARBA" id="ARBA00022989"/>
    </source>
</evidence>
<evidence type="ECO:0000256" key="4">
    <source>
        <dbReference type="ARBA" id="ARBA00022692"/>
    </source>
</evidence>
<dbReference type="PROSITE" id="PS50156">
    <property type="entry name" value="SSD"/>
    <property type="match status" value="1"/>
</dbReference>
<dbReference type="Gene3D" id="1.20.1640.10">
    <property type="entry name" value="Multidrug efflux transporter AcrB transmembrane domain"/>
    <property type="match status" value="2"/>
</dbReference>
<name>A0ABT9V882_9BACL</name>
<feature type="transmembrane region" description="Helical" evidence="8">
    <location>
        <begin position="12"/>
        <end position="30"/>
    </location>
</feature>
<feature type="transmembrane region" description="Helical" evidence="8">
    <location>
        <begin position="311"/>
        <end position="335"/>
    </location>
</feature>
<dbReference type="EMBL" id="JAUSTU010000021">
    <property type="protein sequence ID" value="MDQ0157144.1"/>
    <property type="molecule type" value="Genomic_DNA"/>
</dbReference>
<evidence type="ECO:0000313" key="11">
    <source>
        <dbReference type="Proteomes" id="UP001231362"/>
    </source>
</evidence>
<feature type="transmembrane region" description="Helical" evidence="8">
    <location>
        <begin position="873"/>
        <end position="892"/>
    </location>
</feature>
<proteinExistence type="inferred from homology"/>
<comment type="caution">
    <text evidence="10">The sequence shown here is derived from an EMBL/GenBank/DDBJ whole genome shotgun (WGS) entry which is preliminary data.</text>
</comment>
<keyword evidence="11" id="KW-1185">Reference proteome</keyword>
<sequence>MNFIIKRKWVVLLAWIVIVATMFVLAPNMGDLVREKGQITVPDEYSSSLAGKIMRDVQKDEGGGDDTQVALVFHSKEKLTSSEVKEAERAIRLLEEKKDELGITEILTHFNEKNLENQLVSKNGKAILASITIDWNGREGTELRDQLYGAIKDVKVEHAYTSEWLINEDLVLSSQEGLKKTEGITVVFILVVLLLVFRSFVAPLVPLVTVGFTYLGSQSIVSFLVDQFDFPISTYTQIFLVAVLFGIGTDYCILLLSRFKEELTQKETVAEAIVETYRNAGRTVLFSGIAVMIGFAAIGLSQFILYQSAAAVAVGVALLLVALFTIVPFFMAVLGQKLFWPSKSKGEHGDSKLWTLFGKFSLSRPFVSLLVVAAICVPFLITYDGELSYDSLDEISGNVGSIKAFNAIADSFSPGEAMPTQVVLKNDEKMDSVEYIALAEKISEELDKVDLVDTVRSVTRPTGEPIEDFLVAKQAETLESGLGEGKDGLTKISDGLQEASSELSKSEPGLKSATDGINELITGTSKLQTGLTEVQTNLAKIEDGIRQGSAGSTEIKKGLEQAKAGAEQLLTKYRTDLLSNYQFMGQKLSELSAGYQQIGKGISGLSDSTGALFNHLDTNYAELAGDQQYQILKGTINGILHGVPNAQPGLVDSLKQLNNGIAGINDGMTKANAGFDFALQQGGKELGAGLEQLIQGIEKQQAGLNQLANGQGQIVSNVPKLTDGLTGVNEGHKQLLDGFGDIGGQLSQLTDGLEQSADGLNQVSDGLGSAQEYLAGLSKAEGTSGFYLPSEVLESEDFAEVLDVYMSKDRKVMTFDVIFETNPYSNEAIAKVDDIKNAVERATKETKLENAVVAVGGITSTNADLDTMSSQDYSRTVVLMLIGISIILVFLFRSLIMPIYIIGSLILTYFTTMAINEVIFVNILGYGGISWAVPFFSFVILVALGVDYSIFLMDRFNEYKDLMIAQAMFMAMKKMGTVIISAAVILGGTFAAMMPSGMLSLLQIASIVIVGLFLYAFVVLPLFIPVMVKNFGAANWWPFKRA</sequence>
<feature type="transmembrane region" description="Helical" evidence="8">
    <location>
        <begin position="975"/>
        <end position="994"/>
    </location>
</feature>
<dbReference type="Gene3D" id="1.10.287.950">
    <property type="entry name" value="Methyl-accepting chemotaxis protein"/>
    <property type="match status" value="1"/>
</dbReference>
<feature type="transmembrane region" description="Helical" evidence="8">
    <location>
        <begin position="1000"/>
        <end position="1024"/>
    </location>
</feature>
<dbReference type="PANTHER" id="PTHR33406">
    <property type="entry name" value="MEMBRANE PROTEIN MJ1562-RELATED"/>
    <property type="match status" value="1"/>
</dbReference>
<evidence type="ECO:0000256" key="7">
    <source>
        <dbReference type="SAM" id="Coils"/>
    </source>
</evidence>
<feature type="transmembrane region" description="Helical" evidence="8">
    <location>
        <begin position="186"/>
        <end position="215"/>
    </location>
</feature>
<feature type="transmembrane region" description="Helical" evidence="8">
    <location>
        <begin position="899"/>
        <end position="925"/>
    </location>
</feature>
<dbReference type="InterPro" id="IPR000731">
    <property type="entry name" value="SSD"/>
</dbReference>
<keyword evidence="4 8" id="KW-0812">Transmembrane</keyword>
<feature type="domain" description="SSD" evidence="9">
    <location>
        <begin position="204"/>
        <end position="336"/>
    </location>
</feature>
<feature type="transmembrane region" description="Helical" evidence="8">
    <location>
        <begin position="284"/>
        <end position="305"/>
    </location>
</feature>
<feature type="transmembrane region" description="Helical" evidence="8">
    <location>
        <begin position="235"/>
        <end position="256"/>
    </location>
</feature>
<evidence type="ECO:0000256" key="6">
    <source>
        <dbReference type="ARBA" id="ARBA00023136"/>
    </source>
</evidence>
<evidence type="ECO:0000256" key="1">
    <source>
        <dbReference type="ARBA" id="ARBA00004651"/>
    </source>
</evidence>
<dbReference type="RefSeq" id="WP_307151617.1">
    <property type="nucleotide sequence ID" value="NZ_JAUSTU010000021.1"/>
</dbReference>
<reference evidence="10 11" key="1">
    <citation type="submission" date="2023-07" db="EMBL/GenBank/DDBJ databases">
        <title>Genomic Encyclopedia of Type Strains, Phase IV (KMG-IV): sequencing the most valuable type-strain genomes for metagenomic binning, comparative biology and taxonomic classification.</title>
        <authorList>
            <person name="Goeker M."/>
        </authorList>
    </citation>
    <scope>NUCLEOTIDE SEQUENCE [LARGE SCALE GENOMIC DNA]</scope>
    <source>
        <strain evidence="10 11">DSM 23948</strain>
    </source>
</reference>
<gene>
    <name evidence="10" type="ORF">J2S07_003472</name>
</gene>
<protein>
    <submittedName>
        <fullName evidence="10">RND superfamily putative drug exporter</fullName>
    </submittedName>
</protein>
<dbReference type="PANTHER" id="PTHR33406:SF6">
    <property type="entry name" value="MEMBRANE PROTEIN YDGH-RELATED"/>
    <property type="match status" value="1"/>
</dbReference>
<comment type="subcellular location">
    <subcellularLocation>
        <location evidence="1">Cell membrane</location>
        <topology evidence="1">Multi-pass membrane protein</topology>
    </subcellularLocation>
</comment>
<feature type="transmembrane region" description="Helical" evidence="8">
    <location>
        <begin position="931"/>
        <end position="954"/>
    </location>
</feature>
<dbReference type="InterPro" id="IPR050545">
    <property type="entry name" value="Mycobact_MmpL"/>
</dbReference>
<keyword evidence="6 8" id="KW-0472">Membrane</keyword>
<dbReference type="SUPFAM" id="SSF82866">
    <property type="entry name" value="Multidrug efflux transporter AcrB transmembrane domain"/>
    <property type="match status" value="2"/>
</dbReference>
<comment type="similarity">
    <text evidence="2">Belongs to the resistance-nodulation-cell division (RND) (TC 2.A.6) family. MmpL subfamily.</text>
</comment>
<keyword evidence="5 8" id="KW-1133">Transmembrane helix</keyword>
<feature type="coiled-coil region" evidence="7">
    <location>
        <begin position="77"/>
        <end position="104"/>
    </location>
</feature>
<feature type="transmembrane region" description="Helical" evidence="8">
    <location>
        <begin position="366"/>
        <end position="383"/>
    </location>
</feature>
<dbReference type="InterPro" id="IPR004869">
    <property type="entry name" value="MMPL_dom"/>
</dbReference>
<evidence type="ECO:0000259" key="9">
    <source>
        <dbReference type="PROSITE" id="PS50156"/>
    </source>
</evidence>
<keyword evidence="3" id="KW-1003">Cell membrane</keyword>
<evidence type="ECO:0000256" key="2">
    <source>
        <dbReference type="ARBA" id="ARBA00010157"/>
    </source>
</evidence>
<accession>A0ABT9V882</accession>
<dbReference type="Proteomes" id="UP001231362">
    <property type="component" value="Unassembled WGS sequence"/>
</dbReference>
<dbReference type="Pfam" id="PF03176">
    <property type="entry name" value="MMPL"/>
    <property type="match status" value="2"/>
</dbReference>
<evidence type="ECO:0000313" key="10">
    <source>
        <dbReference type="EMBL" id="MDQ0157144.1"/>
    </source>
</evidence>
<organism evidence="10 11">
    <name type="scientific">Anoxybacillus andreesenii</name>
    <dbReference type="NCBI Taxonomy" id="1325932"/>
    <lineage>
        <taxon>Bacteria</taxon>
        <taxon>Bacillati</taxon>
        <taxon>Bacillota</taxon>
        <taxon>Bacilli</taxon>
        <taxon>Bacillales</taxon>
        <taxon>Anoxybacillaceae</taxon>
        <taxon>Anoxybacillus</taxon>
    </lineage>
</organism>
<evidence type="ECO:0000256" key="8">
    <source>
        <dbReference type="SAM" id="Phobius"/>
    </source>
</evidence>
<keyword evidence="7" id="KW-0175">Coiled coil</keyword>
<evidence type="ECO:0000256" key="3">
    <source>
        <dbReference type="ARBA" id="ARBA00022475"/>
    </source>
</evidence>